<dbReference type="Proteomes" id="UP000663844">
    <property type="component" value="Unassembled WGS sequence"/>
</dbReference>
<evidence type="ECO:0000313" key="4">
    <source>
        <dbReference type="EMBL" id="CAF1443116.1"/>
    </source>
</evidence>
<dbReference type="Proteomes" id="UP000663881">
    <property type="component" value="Unassembled WGS sequence"/>
</dbReference>
<dbReference type="GO" id="GO:0004312">
    <property type="term" value="F:fatty acid synthase activity"/>
    <property type="evidence" value="ECO:0007669"/>
    <property type="project" value="TreeGrafter"/>
</dbReference>
<dbReference type="SMART" id="SM00827">
    <property type="entry name" value="PKS_AT"/>
    <property type="match status" value="1"/>
</dbReference>
<dbReference type="Proteomes" id="UP000663845">
    <property type="component" value="Unassembled WGS sequence"/>
</dbReference>
<dbReference type="UniPathway" id="UPA00094"/>
<dbReference type="InterPro" id="IPR016035">
    <property type="entry name" value="Acyl_Trfase/lysoPLipase"/>
</dbReference>
<dbReference type="Pfam" id="PF00698">
    <property type="entry name" value="Acyl_transf_1"/>
    <property type="match status" value="1"/>
</dbReference>
<gene>
    <name evidence="4" type="ORF">JYZ213_LOCUS40242</name>
    <name evidence="5" type="ORF">OKA104_LOCUS29479</name>
    <name evidence="6" type="ORF">OXD698_LOCUS36472</name>
</gene>
<dbReference type="AlphaFoldDB" id="A0A815P240"/>
<dbReference type="Gene3D" id="3.40.366.10">
    <property type="entry name" value="Malonyl-Coenzyme A Acyl Carrier Protein, domain 2"/>
    <property type="match status" value="2"/>
</dbReference>
<evidence type="ECO:0000256" key="1">
    <source>
        <dbReference type="ARBA" id="ARBA00022450"/>
    </source>
</evidence>
<dbReference type="EMBL" id="CAJOAZ010006020">
    <property type="protein sequence ID" value="CAF4120839.1"/>
    <property type="molecule type" value="Genomic_DNA"/>
</dbReference>
<keyword evidence="2" id="KW-0597">Phosphoprotein</keyword>
<evidence type="ECO:0000259" key="3">
    <source>
        <dbReference type="SMART" id="SM00827"/>
    </source>
</evidence>
<dbReference type="InterPro" id="IPR014043">
    <property type="entry name" value="Acyl_transferase_dom"/>
</dbReference>
<dbReference type="GO" id="GO:0006633">
    <property type="term" value="P:fatty acid biosynthetic process"/>
    <property type="evidence" value="ECO:0007669"/>
    <property type="project" value="UniProtKB-UniPathway"/>
</dbReference>
<dbReference type="EMBL" id="CAJOAY010003007">
    <property type="protein sequence ID" value="CAF3995677.1"/>
    <property type="molecule type" value="Genomic_DNA"/>
</dbReference>
<dbReference type="InterPro" id="IPR050091">
    <property type="entry name" value="PKS_NRPS_Biosynth_Enz"/>
</dbReference>
<keyword evidence="1" id="KW-0596">Phosphopantetheine</keyword>
<dbReference type="PANTHER" id="PTHR43775">
    <property type="entry name" value="FATTY ACID SYNTHASE"/>
    <property type="match status" value="1"/>
</dbReference>
<name>A0A815P240_9BILA</name>
<accession>A0A815P240</accession>
<dbReference type="InterPro" id="IPR001227">
    <property type="entry name" value="Ac_transferase_dom_sf"/>
</dbReference>
<protein>
    <recommendedName>
        <fullName evidence="3">Malonyl-CoA:ACP transacylase (MAT) domain-containing protein</fullName>
    </recommendedName>
</protein>
<reference evidence="4" key="1">
    <citation type="submission" date="2021-02" db="EMBL/GenBank/DDBJ databases">
        <authorList>
            <person name="Nowell W R."/>
        </authorList>
    </citation>
    <scope>NUCLEOTIDE SEQUENCE</scope>
</reference>
<dbReference type="EMBL" id="CAJNOG010001434">
    <property type="protein sequence ID" value="CAF1443116.1"/>
    <property type="molecule type" value="Genomic_DNA"/>
</dbReference>
<evidence type="ECO:0000256" key="2">
    <source>
        <dbReference type="ARBA" id="ARBA00022553"/>
    </source>
</evidence>
<dbReference type="PANTHER" id="PTHR43775:SF37">
    <property type="entry name" value="SI:DKEY-61P9.11"/>
    <property type="match status" value="1"/>
</dbReference>
<organism evidence="4 7">
    <name type="scientific">Adineta steineri</name>
    <dbReference type="NCBI Taxonomy" id="433720"/>
    <lineage>
        <taxon>Eukaryota</taxon>
        <taxon>Metazoa</taxon>
        <taxon>Spiralia</taxon>
        <taxon>Gnathifera</taxon>
        <taxon>Rotifera</taxon>
        <taxon>Eurotatoria</taxon>
        <taxon>Bdelloidea</taxon>
        <taxon>Adinetida</taxon>
        <taxon>Adinetidae</taxon>
        <taxon>Adineta</taxon>
    </lineage>
</organism>
<evidence type="ECO:0000313" key="7">
    <source>
        <dbReference type="Proteomes" id="UP000663845"/>
    </source>
</evidence>
<comment type="caution">
    <text evidence="4">The sequence shown here is derived from an EMBL/GenBank/DDBJ whole genome shotgun (WGS) entry which is preliminary data.</text>
</comment>
<feature type="domain" description="Malonyl-CoA:ACP transacylase (MAT)" evidence="3">
    <location>
        <begin position="13"/>
        <end position="181"/>
    </location>
</feature>
<dbReference type="SUPFAM" id="SSF55048">
    <property type="entry name" value="Probable ACP-binding domain of malonyl-CoA ACP transacylase"/>
    <property type="match status" value="1"/>
</dbReference>
<evidence type="ECO:0000313" key="6">
    <source>
        <dbReference type="EMBL" id="CAF4120839.1"/>
    </source>
</evidence>
<dbReference type="InterPro" id="IPR016036">
    <property type="entry name" value="Malonyl_transacylase_ACP-bd"/>
</dbReference>
<proteinExistence type="predicted"/>
<evidence type="ECO:0000313" key="5">
    <source>
        <dbReference type="EMBL" id="CAF3995677.1"/>
    </source>
</evidence>
<dbReference type="SUPFAM" id="SSF52151">
    <property type="entry name" value="FabD/lysophospholipase-like"/>
    <property type="match status" value="1"/>
</dbReference>
<sequence length="181" mass="20234">MDITLKANNISLLFFQVKNERESCINGTNIVQPTLLAIQVALLVLLVSWNIYSSSIISHSGGDQAAAFVAGRLTLEDAVRMLAVSMSEEEVENKLLIDIEHVACIAVVNSPRLVTISGDEKTIDEIQQILSTSYPNIFKACVRIENAFHSYQMNRFDIEKDMLLSLKNTRGYSIKDQKENI</sequence>